<dbReference type="Proteomes" id="UP000230390">
    <property type="component" value="Unassembled WGS sequence"/>
</dbReference>
<name>A0A2G8TKW8_9BURK</name>
<dbReference type="AlphaFoldDB" id="A0A2G8TKW8"/>
<dbReference type="RefSeq" id="WP_099786486.1">
    <property type="nucleotide sequence ID" value="NZ_JBHLYV010000100.1"/>
</dbReference>
<dbReference type="Gene3D" id="1.20.5.300">
    <property type="match status" value="1"/>
</dbReference>
<reference evidence="1 2" key="1">
    <citation type="submission" date="2017-10" db="EMBL/GenBank/DDBJ databases">
        <title>Massilia psychrophilum sp. nov., a novel purple-pigmented bacterium isolated from Tianshan glacier, Xinjiang Municipality, China.</title>
        <authorList>
            <person name="Wang H."/>
        </authorList>
    </citation>
    <scope>NUCLEOTIDE SEQUENCE [LARGE SCALE GENOMIC DNA]</scope>
    <source>
        <strain evidence="1 2">JCM 30074</strain>
    </source>
</reference>
<dbReference type="InterPro" id="IPR007236">
    <property type="entry name" value="SlyX"/>
</dbReference>
<proteinExistence type="predicted"/>
<dbReference type="EMBL" id="PDOC01000001">
    <property type="protein sequence ID" value="PIL46685.1"/>
    <property type="molecule type" value="Genomic_DNA"/>
</dbReference>
<organism evidence="1 2">
    <name type="scientific">Massilia eurypsychrophila</name>
    <dbReference type="NCBI Taxonomy" id="1485217"/>
    <lineage>
        <taxon>Bacteria</taxon>
        <taxon>Pseudomonadati</taxon>
        <taxon>Pseudomonadota</taxon>
        <taxon>Betaproteobacteria</taxon>
        <taxon>Burkholderiales</taxon>
        <taxon>Oxalobacteraceae</taxon>
        <taxon>Telluria group</taxon>
        <taxon>Massilia</taxon>
    </lineage>
</organism>
<evidence type="ECO:0000313" key="2">
    <source>
        <dbReference type="Proteomes" id="UP000230390"/>
    </source>
</evidence>
<comment type="caution">
    <text evidence="1">The sequence shown here is derived from an EMBL/GenBank/DDBJ whole genome shotgun (WGS) entry which is preliminary data.</text>
</comment>
<gene>
    <name evidence="1" type="ORF">CR105_00560</name>
</gene>
<sequence>MSNEDRFVDIEIKLAHQEDMVESLNDVVIQQSRRIDQLEAMVSQLAEHIRNNAQSGPNPVNDVPPHY</sequence>
<keyword evidence="2" id="KW-1185">Reference proteome</keyword>
<dbReference type="OrthoDB" id="8687612at2"/>
<dbReference type="PANTHER" id="PTHR36508:SF1">
    <property type="entry name" value="PROTEIN SLYX"/>
    <property type="match status" value="1"/>
</dbReference>
<accession>A0A2G8TKW8</accession>
<dbReference type="PANTHER" id="PTHR36508">
    <property type="entry name" value="PROTEIN SLYX"/>
    <property type="match status" value="1"/>
</dbReference>
<protein>
    <submittedName>
        <fullName evidence="1">SlyX protein</fullName>
    </submittedName>
</protein>
<dbReference type="Pfam" id="PF04102">
    <property type="entry name" value="SlyX"/>
    <property type="match status" value="1"/>
</dbReference>
<evidence type="ECO:0000313" key="1">
    <source>
        <dbReference type="EMBL" id="PIL46685.1"/>
    </source>
</evidence>